<dbReference type="EMBL" id="VXIS01000137">
    <property type="protein sequence ID" value="KAA8902050.1"/>
    <property type="molecule type" value="Genomic_DNA"/>
</dbReference>
<keyword evidence="3" id="KW-1185">Reference proteome</keyword>
<dbReference type="InParanoid" id="A0A5J5ETG8"/>
<proteinExistence type="predicted"/>
<evidence type="ECO:0000256" key="1">
    <source>
        <dbReference type="SAM" id="MobiDB-lite"/>
    </source>
</evidence>
<accession>A0A5J5ETG8</accession>
<protein>
    <submittedName>
        <fullName evidence="2">Uncharacterized protein</fullName>
    </submittedName>
</protein>
<evidence type="ECO:0000313" key="3">
    <source>
        <dbReference type="Proteomes" id="UP000326924"/>
    </source>
</evidence>
<reference evidence="2 3" key="1">
    <citation type="submission" date="2019-09" db="EMBL/GenBank/DDBJ databases">
        <title>Draft genome of the ectomycorrhizal ascomycete Sphaerosporella brunnea.</title>
        <authorList>
            <consortium name="DOE Joint Genome Institute"/>
            <person name="Benucci G.M."/>
            <person name="Marozzi G."/>
            <person name="Antonielli L."/>
            <person name="Sanchez S."/>
            <person name="Marco P."/>
            <person name="Wang X."/>
            <person name="Falini L.B."/>
            <person name="Barry K."/>
            <person name="Haridas S."/>
            <person name="Lipzen A."/>
            <person name="Labutti K."/>
            <person name="Grigoriev I.V."/>
            <person name="Murat C."/>
            <person name="Martin F."/>
            <person name="Albertini E."/>
            <person name="Donnini D."/>
            <person name="Bonito G."/>
        </authorList>
    </citation>
    <scope>NUCLEOTIDE SEQUENCE [LARGE SCALE GENOMIC DNA]</scope>
    <source>
        <strain evidence="2 3">Sb_GMNB300</strain>
    </source>
</reference>
<organism evidence="2 3">
    <name type="scientific">Sphaerosporella brunnea</name>
    <dbReference type="NCBI Taxonomy" id="1250544"/>
    <lineage>
        <taxon>Eukaryota</taxon>
        <taxon>Fungi</taxon>
        <taxon>Dikarya</taxon>
        <taxon>Ascomycota</taxon>
        <taxon>Pezizomycotina</taxon>
        <taxon>Pezizomycetes</taxon>
        <taxon>Pezizales</taxon>
        <taxon>Pyronemataceae</taxon>
        <taxon>Sphaerosporella</taxon>
    </lineage>
</organism>
<dbReference type="AlphaFoldDB" id="A0A5J5ETG8"/>
<feature type="region of interest" description="Disordered" evidence="1">
    <location>
        <begin position="1"/>
        <end position="31"/>
    </location>
</feature>
<comment type="caution">
    <text evidence="2">The sequence shown here is derived from an EMBL/GenBank/DDBJ whole genome shotgun (WGS) entry which is preliminary data.</text>
</comment>
<dbReference type="Proteomes" id="UP000326924">
    <property type="component" value="Unassembled WGS sequence"/>
</dbReference>
<evidence type="ECO:0000313" key="2">
    <source>
        <dbReference type="EMBL" id="KAA8902050.1"/>
    </source>
</evidence>
<sequence>MSTIPQQYNTNDNRLPSAQLTRSASRPAPDWLLNSCPGRSTAYKTSLAYETGIPAAPFQTHVDSASNGPPKPLPDWLSTVGPCVFCPTELDKNPGLKPGTREYCIARETKVSHHCNGIKPSCTQGTHPAPLAINGVDLRAIWERPASEICSHDDRTATEITGQDQPGTLQFNPVAPEKREHRSFTFNPESPEFSPAAFNNLEYLNQAVEMARAARPKVPPGSQEWWNAEILFVAALKKRSLFTIAQRRAQDD</sequence>
<name>A0A5J5ETG8_9PEZI</name>
<gene>
    <name evidence="2" type="ORF">FN846DRAFT_891631</name>
</gene>
<feature type="compositionally biased region" description="Polar residues" evidence="1">
    <location>
        <begin position="1"/>
        <end position="24"/>
    </location>
</feature>